<dbReference type="AlphaFoldDB" id="A0A1G6YTZ4"/>
<dbReference type="GO" id="GO:0004222">
    <property type="term" value="F:metalloendopeptidase activity"/>
    <property type="evidence" value="ECO:0007669"/>
    <property type="project" value="InterPro"/>
</dbReference>
<evidence type="ECO:0000256" key="3">
    <source>
        <dbReference type="ARBA" id="ARBA00022801"/>
    </source>
</evidence>
<dbReference type="Gene3D" id="3.40.390.10">
    <property type="entry name" value="Collagenase (Catalytic Domain)"/>
    <property type="match status" value="1"/>
</dbReference>
<keyword evidence="4" id="KW-0862">Zinc</keyword>
<dbReference type="Proteomes" id="UP000199109">
    <property type="component" value="Unassembled WGS sequence"/>
</dbReference>
<gene>
    <name evidence="6" type="ORF">SAMN05421636_102372</name>
</gene>
<dbReference type="InterPro" id="IPR024079">
    <property type="entry name" value="MetalloPept_cat_dom_sf"/>
</dbReference>
<evidence type="ECO:0000256" key="1">
    <source>
        <dbReference type="ARBA" id="ARBA00022670"/>
    </source>
</evidence>
<sequence length="386" mass="43807">MAKKAKTVSAQVTELAERMEKLETAQTKKTKATALQEGKNGTMHFCSLPEVPQRQFDPDVSPFREMLILLSDRKWVNGTKLRYFIFNEGPFVGITSNVNLVKEAFKVWEDVGIGIAFEQVNEIAEAEIRIGFLRDGSSWSYVGRDNIDIPGQFERTMNFGWDLTQDPRGVDTPVHEIGHALGFPHEHQNPNSGIVWDEQAVYDYFGGPPNNWSHESTFHNVLRKLPQAEVEGSDWDPNSVMHYGFGPGLIISPPEYAGGLTPELGLSNIDMEEVKRFYPPIKPAQYETLEPFNLKMLSLEPAAQKNYDVKPDATRTYTLQTFGRSDTVMVLFEEVDGELRYLAGDDDSGTSLNSRIEPRLYPDRKYVLRIRMYSQYSTGDTGVMMW</sequence>
<evidence type="ECO:0000256" key="2">
    <source>
        <dbReference type="ARBA" id="ARBA00022723"/>
    </source>
</evidence>
<protein>
    <submittedName>
        <fullName evidence="6">Matrixin</fullName>
    </submittedName>
</protein>
<dbReference type="InterPro" id="IPR006026">
    <property type="entry name" value="Peptidase_Metallo"/>
</dbReference>
<keyword evidence="2" id="KW-0479">Metal-binding</keyword>
<feature type="domain" description="Peptidase metallopeptidase" evidence="5">
    <location>
        <begin position="71"/>
        <end position="207"/>
    </location>
</feature>
<proteinExistence type="predicted"/>
<keyword evidence="3" id="KW-0378">Hydrolase</keyword>
<evidence type="ECO:0000313" key="6">
    <source>
        <dbReference type="EMBL" id="SDD93771.1"/>
    </source>
</evidence>
<evidence type="ECO:0000256" key="4">
    <source>
        <dbReference type="ARBA" id="ARBA00022833"/>
    </source>
</evidence>
<organism evidence="6 7">
    <name type="scientific">Pricia antarctica</name>
    <dbReference type="NCBI Taxonomy" id="641691"/>
    <lineage>
        <taxon>Bacteria</taxon>
        <taxon>Pseudomonadati</taxon>
        <taxon>Bacteroidota</taxon>
        <taxon>Flavobacteriia</taxon>
        <taxon>Flavobacteriales</taxon>
        <taxon>Flavobacteriaceae</taxon>
        <taxon>Pricia</taxon>
    </lineage>
</organism>
<dbReference type="GO" id="GO:0031012">
    <property type="term" value="C:extracellular matrix"/>
    <property type="evidence" value="ECO:0007669"/>
    <property type="project" value="InterPro"/>
</dbReference>
<dbReference type="RefSeq" id="WP_091866275.1">
    <property type="nucleotide sequence ID" value="NZ_FNAO01000002.1"/>
</dbReference>
<dbReference type="GO" id="GO:0006508">
    <property type="term" value="P:proteolysis"/>
    <property type="evidence" value="ECO:0007669"/>
    <property type="project" value="UniProtKB-KW"/>
</dbReference>
<evidence type="ECO:0000313" key="7">
    <source>
        <dbReference type="Proteomes" id="UP000199109"/>
    </source>
</evidence>
<dbReference type="OrthoDB" id="3669864at2"/>
<evidence type="ECO:0000259" key="5">
    <source>
        <dbReference type="SMART" id="SM00235"/>
    </source>
</evidence>
<keyword evidence="1" id="KW-0645">Protease</keyword>
<dbReference type="InterPro" id="IPR001818">
    <property type="entry name" value="Pept_M10_metallopeptidase"/>
</dbReference>
<dbReference type="GO" id="GO:0008270">
    <property type="term" value="F:zinc ion binding"/>
    <property type="evidence" value="ECO:0007669"/>
    <property type="project" value="InterPro"/>
</dbReference>
<reference evidence="6 7" key="1">
    <citation type="submission" date="2016-10" db="EMBL/GenBank/DDBJ databases">
        <authorList>
            <person name="de Groot N.N."/>
        </authorList>
    </citation>
    <scope>NUCLEOTIDE SEQUENCE [LARGE SCALE GENOMIC DNA]</scope>
    <source>
        <strain evidence="6 7">DSM 23421</strain>
    </source>
</reference>
<name>A0A1G6YTZ4_9FLAO</name>
<dbReference type="EMBL" id="FNAO01000002">
    <property type="protein sequence ID" value="SDD93771.1"/>
    <property type="molecule type" value="Genomic_DNA"/>
</dbReference>
<keyword evidence="7" id="KW-1185">Reference proteome</keyword>
<dbReference type="STRING" id="641691.SAMN05421636_102372"/>
<dbReference type="Pfam" id="PF00413">
    <property type="entry name" value="Peptidase_M10"/>
    <property type="match status" value="1"/>
</dbReference>
<dbReference type="SMART" id="SM00235">
    <property type="entry name" value="ZnMc"/>
    <property type="match status" value="1"/>
</dbReference>
<dbReference type="SUPFAM" id="SSF55486">
    <property type="entry name" value="Metalloproteases ('zincins'), catalytic domain"/>
    <property type="match status" value="1"/>
</dbReference>
<accession>A0A1G6YTZ4</accession>